<accession>A0A2T4JR03</accession>
<keyword evidence="17" id="KW-1185">Reference proteome</keyword>
<dbReference type="PROSITE" id="PS51462">
    <property type="entry name" value="NUDIX"/>
    <property type="match status" value="1"/>
</dbReference>
<dbReference type="SUPFAM" id="SSF55811">
    <property type="entry name" value="Nudix"/>
    <property type="match status" value="1"/>
</dbReference>
<evidence type="ECO:0000256" key="9">
    <source>
        <dbReference type="ARBA" id="ARBA00030162"/>
    </source>
</evidence>
<dbReference type="GO" id="GO:0005829">
    <property type="term" value="C:cytosol"/>
    <property type="evidence" value="ECO:0007669"/>
    <property type="project" value="TreeGrafter"/>
</dbReference>
<keyword evidence="5 13" id="KW-0479">Metal-binding</keyword>
<evidence type="ECO:0000256" key="12">
    <source>
        <dbReference type="ARBA" id="ARBA00049546"/>
    </source>
</evidence>
<feature type="short sequence motif" description="Nudix box" evidence="14">
    <location>
        <begin position="255"/>
        <end position="277"/>
    </location>
</feature>
<name>A0A2T4JR03_9RHOB</name>
<feature type="binding site" evidence="13">
    <location>
        <position position="274"/>
    </location>
    <ligand>
        <name>Mg(2+)</name>
        <dbReference type="ChEBI" id="CHEBI:18420"/>
        <label>1</label>
    </ligand>
</feature>
<evidence type="ECO:0000256" key="6">
    <source>
        <dbReference type="ARBA" id="ARBA00022801"/>
    </source>
</evidence>
<dbReference type="CDD" id="cd24155">
    <property type="entry name" value="NUDIX_ADPRase"/>
    <property type="match status" value="1"/>
</dbReference>
<dbReference type="GO" id="GO:0046872">
    <property type="term" value="F:metal ion binding"/>
    <property type="evidence" value="ECO:0007669"/>
    <property type="project" value="UniProtKB-KW"/>
</dbReference>
<organism evidence="16 17">
    <name type="scientific">Cereibacter changlensis JA139</name>
    <dbReference type="NCBI Taxonomy" id="1188249"/>
    <lineage>
        <taxon>Bacteria</taxon>
        <taxon>Pseudomonadati</taxon>
        <taxon>Pseudomonadota</taxon>
        <taxon>Alphaproteobacteria</taxon>
        <taxon>Rhodobacterales</taxon>
        <taxon>Paracoccaceae</taxon>
        <taxon>Cereibacter</taxon>
    </lineage>
</organism>
<evidence type="ECO:0000256" key="13">
    <source>
        <dbReference type="PIRSR" id="PIRSR604385-2"/>
    </source>
</evidence>
<feature type="binding site" evidence="13">
    <location>
        <position position="323"/>
    </location>
    <ligand>
        <name>Mg(2+)</name>
        <dbReference type="ChEBI" id="CHEBI:18420"/>
        <label>1</label>
    </ligand>
</feature>
<sequence>MGKPEVALNDMEQVFLYGPLRDDRLRAVVLGCDRAGAPALLADHALLGEGAVAALAPHPDGSVEGLALALEAGLLERLDFYQRVCGLEPMTVGPGRSWGGGEGPLWDALAWGEVWAATVRATAGDVMRLFGRAEVAAVRVRYPLMLVRGGSRARAEREAGATAVRRAAAEGDLRIASQRQPYARFFAVEEYDIAFRQFGGGHSETVTRAVFLSGDAVTVLPYDPVRDRVLLVEQFRPGPFARGDRQPWLLEAIAGRIDAGETPEAAARREAVEEAGLTLGALLPVGNYYPSPAAKAEYLYSYLALCDLPDDAAGVFGLEGEAEDIRGHLVGFDALMQLMASGEICNAPLMLSVLWLQRERAALRAGAA</sequence>
<comment type="caution">
    <text evidence="16">The sequence shown here is derived from an EMBL/GenBank/DDBJ whole genome shotgun (WGS) entry which is preliminary data.</text>
</comment>
<dbReference type="Gene3D" id="3.90.79.10">
    <property type="entry name" value="Nucleoside Triphosphate Pyrophosphohydrolase"/>
    <property type="match status" value="1"/>
</dbReference>
<dbReference type="Proteomes" id="UP000241010">
    <property type="component" value="Unassembled WGS sequence"/>
</dbReference>
<reference evidence="16 17" key="1">
    <citation type="submission" date="2018-03" db="EMBL/GenBank/DDBJ databases">
        <title>Cereibacter changlensis.</title>
        <authorList>
            <person name="Meyer T.E."/>
            <person name="Miller S."/>
            <person name="Lodha T."/>
            <person name="Gandham S."/>
            <person name="Chintalapati S."/>
            <person name="Chintalapati V.R."/>
        </authorList>
    </citation>
    <scope>NUCLEOTIDE SEQUENCE [LARGE SCALE GENOMIC DNA]</scope>
    <source>
        <strain evidence="16 17">JA139</strain>
    </source>
</reference>
<dbReference type="PANTHER" id="PTHR11839">
    <property type="entry name" value="UDP/ADP-SUGAR PYROPHOSPHATASE"/>
    <property type="match status" value="1"/>
</dbReference>
<evidence type="ECO:0000259" key="15">
    <source>
        <dbReference type="PROSITE" id="PS51462"/>
    </source>
</evidence>
<dbReference type="PROSITE" id="PS00893">
    <property type="entry name" value="NUDIX_BOX"/>
    <property type="match status" value="1"/>
</dbReference>
<dbReference type="GO" id="GO:0006753">
    <property type="term" value="P:nucleoside phosphate metabolic process"/>
    <property type="evidence" value="ECO:0007669"/>
    <property type="project" value="TreeGrafter"/>
</dbReference>
<evidence type="ECO:0000256" key="3">
    <source>
        <dbReference type="ARBA" id="ARBA00012453"/>
    </source>
</evidence>
<dbReference type="NCBIfam" id="TIGR00052">
    <property type="entry name" value="nudix-type nucleoside diphosphatase, YffH/AdpP family"/>
    <property type="match status" value="1"/>
</dbReference>
<evidence type="ECO:0000256" key="4">
    <source>
        <dbReference type="ARBA" id="ARBA00013297"/>
    </source>
</evidence>
<comment type="cofactor">
    <cofactor evidence="1 13">
        <name>Mg(2+)</name>
        <dbReference type="ChEBI" id="CHEBI:18420"/>
    </cofactor>
</comment>
<evidence type="ECO:0000256" key="2">
    <source>
        <dbReference type="ARBA" id="ARBA00007482"/>
    </source>
</evidence>
<gene>
    <name evidence="16" type="ORF">C5F48_18085</name>
</gene>
<dbReference type="AlphaFoldDB" id="A0A2T4JR03"/>
<dbReference type="RefSeq" id="WP_107665246.1">
    <property type="nucleotide sequence ID" value="NZ_PZKG01000115.1"/>
</dbReference>
<comment type="catalytic activity">
    <reaction evidence="12">
        <text>ADP-D-ribose + H2O = D-ribose 5-phosphate + AMP + 2 H(+)</text>
        <dbReference type="Rhea" id="RHEA:10412"/>
        <dbReference type="ChEBI" id="CHEBI:15377"/>
        <dbReference type="ChEBI" id="CHEBI:15378"/>
        <dbReference type="ChEBI" id="CHEBI:57967"/>
        <dbReference type="ChEBI" id="CHEBI:78346"/>
        <dbReference type="ChEBI" id="CHEBI:456215"/>
        <dbReference type="EC" id="3.6.1.13"/>
    </reaction>
</comment>
<dbReference type="GO" id="GO:0019693">
    <property type="term" value="P:ribose phosphate metabolic process"/>
    <property type="evidence" value="ECO:0007669"/>
    <property type="project" value="TreeGrafter"/>
</dbReference>
<evidence type="ECO:0000313" key="16">
    <source>
        <dbReference type="EMBL" id="PTE20329.1"/>
    </source>
</evidence>
<evidence type="ECO:0000313" key="17">
    <source>
        <dbReference type="Proteomes" id="UP000241010"/>
    </source>
</evidence>
<dbReference type="InterPro" id="IPR000086">
    <property type="entry name" value="NUDIX_hydrolase_dom"/>
</dbReference>
<dbReference type="SUPFAM" id="SSF110857">
    <property type="entry name" value="Gamma-glutamyl cyclotransferase-like"/>
    <property type="match status" value="1"/>
</dbReference>
<dbReference type="InterPro" id="IPR015797">
    <property type="entry name" value="NUDIX_hydrolase-like_dom_sf"/>
</dbReference>
<evidence type="ECO:0000256" key="1">
    <source>
        <dbReference type="ARBA" id="ARBA00001946"/>
    </source>
</evidence>
<dbReference type="Pfam" id="PF00293">
    <property type="entry name" value="NUDIX"/>
    <property type="match status" value="1"/>
</dbReference>
<feature type="binding site" evidence="13">
    <location>
        <position position="254"/>
    </location>
    <ligand>
        <name>Mg(2+)</name>
        <dbReference type="ChEBI" id="CHEBI:18420"/>
        <label>1</label>
    </ligand>
</feature>
<comment type="similarity">
    <text evidence="2">Belongs to the Nudix hydrolase family. NudF subfamily.</text>
</comment>
<evidence type="ECO:0000256" key="11">
    <source>
        <dbReference type="ARBA" id="ARBA00033056"/>
    </source>
</evidence>
<dbReference type="GO" id="GO:0047631">
    <property type="term" value="F:ADP-ribose diphosphatase activity"/>
    <property type="evidence" value="ECO:0007669"/>
    <property type="project" value="UniProtKB-EC"/>
</dbReference>
<dbReference type="InterPro" id="IPR004385">
    <property type="entry name" value="NDP_pyrophosphatase"/>
</dbReference>
<comment type="function">
    <text evidence="8">Acts on ADP-mannose and ADP-glucose as well as ADP-ribose. Prevents glycogen biosynthesis. The reaction catalyzed by this enzyme is a limiting step of the gluconeogenic process.</text>
</comment>
<proteinExistence type="inferred from homology"/>
<feature type="domain" description="Nudix hydrolase" evidence="15">
    <location>
        <begin position="212"/>
        <end position="352"/>
    </location>
</feature>
<dbReference type="OrthoDB" id="5292471at2"/>
<dbReference type="InterPro" id="IPR020084">
    <property type="entry name" value="NUDIX_hydrolase_CS"/>
</dbReference>
<dbReference type="InterPro" id="IPR036568">
    <property type="entry name" value="GGCT-like_sf"/>
</dbReference>
<dbReference type="Gene3D" id="3.10.490.10">
    <property type="entry name" value="Gamma-glutamyl cyclotransferase-like"/>
    <property type="match status" value="1"/>
</dbReference>
<dbReference type="GO" id="GO:0019144">
    <property type="term" value="F:ADP-sugar diphosphatase activity"/>
    <property type="evidence" value="ECO:0007669"/>
    <property type="project" value="TreeGrafter"/>
</dbReference>
<dbReference type="EMBL" id="PZKG01000115">
    <property type="protein sequence ID" value="PTE20329.1"/>
    <property type="molecule type" value="Genomic_DNA"/>
</dbReference>
<evidence type="ECO:0000256" key="10">
    <source>
        <dbReference type="ARBA" id="ARBA00030308"/>
    </source>
</evidence>
<keyword evidence="7 13" id="KW-0460">Magnesium</keyword>
<protein>
    <recommendedName>
        <fullName evidence="4">ADP-ribose pyrophosphatase</fullName>
        <ecNumber evidence="3">3.6.1.13</ecNumber>
    </recommendedName>
    <alternativeName>
        <fullName evidence="9">ADP-ribose diphosphatase</fullName>
    </alternativeName>
    <alternativeName>
        <fullName evidence="11">ADP-ribose phosphohydrolase</fullName>
    </alternativeName>
    <alternativeName>
        <fullName evidence="10">Adenosine diphosphoribose pyrophosphatase</fullName>
    </alternativeName>
</protein>
<evidence type="ECO:0000256" key="5">
    <source>
        <dbReference type="ARBA" id="ARBA00022723"/>
    </source>
</evidence>
<evidence type="ECO:0000256" key="14">
    <source>
        <dbReference type="PIRSR" id="PIRSR604385-3"/>
    </source>
</evidence>
<evidence type="ECO:0000256" key="7">
    <source>
        <dbReference type="ARBA" id="ARBA00022842"/>
    </source>
</evidence>
<evidence type="ECO:0000256" key="8">
    <source>
        <dbReference type="ARBA" id="ARBA00025164"/>
    </source>
</evidence>
<dbReference type="PANTHER" id="PTHR11839:SF5">
    <property type="entry name" value="ADP-RIBOSE PYROPHOSPHATASE"/>
    <property type="match status" value="1"/>
</dbReference>
<feature type="binding site" evidence="13">
    <location>
        <position position="270"/>
    </location>
    <ligand>
        <name>Mg(2+)</name>
        <dbReference type="ChEBI" id="CHEBI:18420"/>
        <label>1</label>
    </ligand>
</feature>
<dbReference type="EC" id="3.6.1.13" evidence="3"/>
<keyword evidence="6" id="KW-0378">Hydrolase</keyword>